<dbReference type="Proteomes" id="UP000533905">
    <property type="component" value="Unassembled WGS sequence"/>
</dbReference>
<organism evidence="2 3">
    <name type="scientific">Telluria aromaticivorans</name>
    <dbReference type="NCBI Taxonomy" id="2725995"/>
    <lineage>
        <taxon>Bacteria</taxon>
        <taxon>Pseudomonadati</taxon>
        <taxon>Pseudomonadota</taxon>
        <taxon>Betaproteobacteria</taxon>
        <taxon>Burkholderiales</taxon>
        <taxon>Oxalobacteraceae</taxon>
        <taxon>Telluria group</taxon>
        <taxon>Telluria</taxon>
    </lineage>
</organism>
<keyword evidence="1" id="KW-0812">Transmembrane</keyword>
<reference evidence="2 3" key="1">
    <citation type="submission" date="2020-04" db="EMBL/GenBank/DDBJ databases">
        <title>Massilia sp. nov., a cold adapted bacteria isolated from Arctic soil.</title>
        <authorList>
            <person name="Son J."/>
            <person name="Ka J.-O."/>
        </authorList>
    </citation>
    <scope>NUCLEOTIDE SEQUENCE [LARGE SCALE GENOMIC DNA]</scope>
    <source>
        <strain evidence="2 3">ML15P13</strain>
    </source>
</reference>
<name>A0A7Y2JVC9_9BURK</name>
<feature type="transmembrane region" description="Helical" evidence="1">
    <location>
        <begin position="14"/>
        <end position="33"/>
    </location>
</feature>
<dbReference type="AlphaFoldDB" id="A0A7Y2JVC9"/>
<protein>
    <submittedName>
        <fullName evidence="2">Uncharacterized protein</fullName>
    </submittedName>
</protein>
<comment type="caution">
    <text evidence="2">The sequence shown here is derived from an EMBL/GenBank/DDBJ whole genome shotgun (WGS) entry which is preliminary data.</text>
</comment>
<feature type="transmembrane region" description="Helical" evidence="1">
    <location>
        <begin position="153"/>
        <end position="173"/>
    </location>
</feature>
<dbReference type="RefSeq" id="WP_171080466.1">
    <property type="nucleotide sequence ID" value="NZ_JABAIV010000001.1"/>
</dbReference>
<feature type="transmembrane region" description="Helical" evidence="1">
    <location>
        <begin position="85"/>
        <end position="116"/>
    </location>
</feature>
<keyword evidence="3" id="KW-1185">Reference proteome</keyword>
<evidence type="ECO:0000256" key="1">
    <source>
        <dbReference type="SAM" id="Phobius"/>
    </source>
</evidence>
<sequence>MNAENTQSRPYCSFAPLVFSMTGWALISAWLLAVEAGLRSYVVAAIPGLILTILSALRRPAFAPEAAETGTGPVKETRSNVFPGAVLLFGSGAIFGMVVLSAWLILFAAVAVAYLFVPLSRVPLGRRFAGWSSIVMSGGCLSVVAAGHRQVDVMFLLLASWILWTCACCALLLQMHQQRNAARDAEAKCDASARYFSTERKTGPSRQSGAFTVMFVPLLIVVIGFCSLALEMGKLYNRKVDLHGMAQAVALAAARELNGTPAGIAAAKTAARQAAERLRFHHFDEGATFTWSEDALSFSSTSAHNGTWIPAAELGEGNAEVATAYFARVSTAGLDISMRIVDTVLIRILDNSLSTIELNDTVIAGKTSVALTPIGICAMSPDPAASRSATTATGGTVLELVQYGFRRGVSYDLMKLNPNGVQPLRYAINPVSLPGTTSSAFDIAALEPFVCTGSMWVQRVTGGAIRVSELPASRPLASLQSALNTRFDDYAGTACRVSGAPPDINVKSYAYNQANSVRWMSPATGSPAAASTTVRDKLETVADLPTPPSSPGDYGPLWAYAKAARAPTPLNSPEPVNGYATFPATDWPTLYKSGPTTSTYPTTSRPATPYQYSTPASGHYTAPSTANRPRAVPGRRVLHIPLLTCSPSAPAGSNAQATVAGIAKFFMTARANDESLIGEFAGLVSHDSLQGQVEIFP</sequence>
<feature type="transmembrane region" description="Helical" evidence="1">
    <location>
        <begin position="210"/>
        <end position="230"/>
    </location>
</feature>
<accession>A0A7Y2JVC9</accession>
<feature type="transmembrane region" description="Helical" evidence="1">
    <location>
        <begin position="128"/>
        <end position="147"/>
    </location>
</feature>
<dbReference type="EMBL" id="JABAIV010000001">
    <property type="protein sequence ID" value="NNG21727.1"/>
    <property type="molecule type" value="Genomic_DNA"/>
</dbReference>
<gene>
    <name evidence="2" type="ORF">HGB41_01725</name>
</gene>
<keyword evidence="1" id="KW-1133">Transmembrane helix</keyword>
<proteinExistence type="predicted"/>
<evidence type="ECO:0000313" key="2">
    <source>
        <dbReference type="EMBL" id="NNG21727.1"/>
    </source>
</evidence>
<evidence type="ECO:0000313" key="3">
    <source>
        <dbReference type="Proteomes" id="UP000533905"/>
    </source>
</evidence>
<keyword evidence="1" id="KW-0472">Membrane</keyword>